<comment type="caution">
    <text evidence="2">The sequence shown here is derived from an EMBL/GenBank/DDBJ whole genome shotgun (WGS) entry which is preliminary data.</text>
</comment>
<gene>
    <name evidence="2" type="ORF">Cgig2_007760</name>
</gene>
<reference evidence="2" key="1">
    <citation type="submission" date="2022-04" db="EMBL/GenBank/DDBJ databases">
        <title>Carnegiea gigantea Genome sequencing and assembly v2.</title>
        <authorList>
            <person name="Copetti D."/>
            <person name="Sanderson M.J."/>
            <person name="Burquez A."/>
            <person name="Wojciechowski M.F."/>
        </authorList>
    </citation>
    <scope>NUCLEOTIDE SEQUENCE</scope>
    <source>
        <strain evidence="2">SGP5-SGP5p</strain>
        <tissue evidence="2">Aerial part</tissue>
    </source>
</reference>
<sequence>MEFDQASRVYDHSRSYSSFWSHQNKHEHAEECKRRRGWETDYEMIVRKFKKGFQEVPEIVFWNLRCSDATPVTCSRRGVNLMRLFLDKDVPSFTPIEAMELATASEEHQKLLVYDRVVLPIFLQADAEDDSQDSFDDLIETDLAAHAKFDVIMDKKRKHKT</sequence>
<accession>A0A9Q1QFT1</accession>
<dbReference type="Pfam" id="PF25043">
    <property type="entry name" value="DUF7788"/>
    <property type="match status" value="1"/>
</dbReference>
<evidence type="ECO:0000313" key="2">
    <source>
        <dbReference type="EMBL" id="KAJ8438915.1"/>
    </source>
</evidence>
<evidence type="ECO:0000313" key="3">
    <source>
        <dbReference type="Proteomes" id="UP001153076"/>
    </source>
</evidence>
<dbReference type="OrthoDB" id="1149618at2759"/>
<organism evidence="2 3">
    <name type="scientific">Carnegiea gigantea</name>
    <dbReference type="NCBI Taxonomy" id="171969"/>
    <lineage>
        <taxon>Eukaryota</taxon>
        <taxon>Viridiplantae</taxon>
        <taxon>Streptophyta</taxon>
        <taxon>Embryophyta</taxon>
        <taxon>Tracheophyta</taxon>
        <taxon>Spermatophyta</taxon>
        <taxon>Magnoliopsida</taxon>
        <taxon>eudicotyledons</taxon>
        <taxon>Gunneridae</taxon>
        <taxon>Pentapetalae</taxon>
        <taxon>Caryophyllales</taxon>
        <taxon>Cactineae</taxon>
        <taxon>Cactaceae</taxon>
        <taxon>Cactoideae</taxon>
        <taxon>Echinocereeae</taxon>
        <taxon>Carnegiea</taxon>
    </lineage>
</organism>
<dbReference type="PANTHER" id="PTHR31373">
    <property type="entry name" value="OS06G0652100 PROTEIN"/>
    <property type="match status" value="1"/>
</dbReference>
<proteinExistence type="predicted"/>
<dbReference type="AlphaFoldDB" id="A0A9Q1QFT1"/>
<keyword evidence="3" id="KW-1185">Reference proteome</keyword>
<dbReference type="InterPro" id="IPR056690">
    <property type="entry name" value="DUF7788"/>
</dbReference>
<protein>
    <recommendedName>
        <fullName evidence="1">DUF7788 domain-containing protein</fullName>
    </recommendedName>
</protein>
<dbReference type="EMBL" id="JAKOGI010000238">
    <property type="protein sequence ID" value="KAJ8438915.1"/>
    <property type="molecule type" value="Genomic_DNA"/>
</dbReference>
<dbReference type="PANTHER" id="PTHR31373:SF27">
    <property type="entry name" value="TROVE DOMAIN-CONTAINING PROTEIN"/>
    <property type="match status" value="1"/>
</dbReference>
<dbReference type="InterPro" id="IPR011205">
    <property type="entry name" value="UCP015417_vWA"/>
</dbReference>
<name>A0A9Q1QFT1_9CARY</name>
<dbReference type="Proteomes" id="UP001153076">
    <property type="component" value="Unassembled WGS sequence"/>
</dbReference>
<feature type="domain" description="DUF7788" evidence="1">
    <location>
        <begin position="1"/>
        <end position="87"/>
    </location>
</feature>
<evidence type="ECO:0000259" key="1">
    <source>
        <dbReference type="Pfam" id="PF25043"/>
    </source>
</evidence>